<protein>
    <recommendedName>
        <fullName evidence="2">Solute-binding protein family 5 domain-containing protein</fullName>
    </recommendedName>
</protein>
<feature type="signal peptide" evidence="1">
    <location>
        <begin position="1"/>
        <end position="18"/>
    </location>
</feature>
<gene>
    <name evidence="3" type="ORF">OAUR00152_LOCUS33085</name>
</gene>
<feature type="chain" id="PRO_5030621587" description="Solute-binding protein family 5 domain-containing protein" evidence="1">
    <location>
        <begin position="19"/>
        <end position="538"/>
    </location>
</feature>
<dbReference type="InterPro" id="IPR030678">
    <property type="entry name" value="Peptide/Ni-bd"/>
</dbReference>
<dbReference type="GO" id="GO:0015833">
    <property type="term" value="P:peptide transport"/>
    <property type="evidence" value="ECO:0007669"/>
    <property type="project" value="TreeGrafter"/>
</dbReference>
<evidence type="ECO:0000256" key="1">
    <source>
        <dbReference type="SAM" id="SignalP"/>
    </source>
</evidence>
<dbReference type="PANTHER" id="PTHR30290">
    <property type="entry name" value="PERIPLASMIC BINDING COMPONENT OF ABC TRANSPORTER"/>
    <property type="match status" value="1"/>
</dbReference>
<dbReference type="AlphaFoldDB" id="A0A7S4JSI8"/>
<dbReference type="EMBL" id="HBKQ01047937">
    <property type="protein sequence ID" value="CAE2272807.1"/>
    <property type="molecule type" value="Transcribed_RNA"/>
</dbReference>
<sequence length="538" mass="59282">MVGLKHLVKFVSLGLVSAALSHTDPVLVGQTFLAGSTDPTEGSTPWALTSHGVSEKLFTVNKHGDIVPQIAVGVVKISDLVWEVTLKRGYKFSNGIPVDPQTVADSLMELNAKNDSAQSSLGSITATPQGDMKVRIESERPTHVMDAVLAEWVFVIFTKDSLGNFVFTGPYIIENYASDHIDLAPNRYYDDQSLKRPMIEIKKFSDGHDLAKGVENNEIDIAFHLPIDTLPALREADGVKVKSFEVGYHYMAFHNTDRLKDVRVRKAIDLAIDRMVLSQALAGGKGTRSLFPDYSPYFVDESDPHGDPSAAEALLEEAGWSLNSSNGKREKQGEELTINLVAYPHRPGLVIMQPLIEEAINDLGINVNSILTGMDWSETQKIIDERSFDLLLWAQHTLPAGDPLWFLSTFFRSDGGSNHANLQSDTVDSMLDELSLAEDHDERVALTAATQKSILEKVPVSNLVTPYWHVGLSERMADYEPWGSDYYVIRSDLFLSNPSNEGVSMQAESSSVRLMFAHMHTMLAHLIISGLIGVAAAF</sequence>
<organism evidence="3">
    <name type="scientific">Odontella aurita</name>
    <dbReference type="NCBI Taxonomy" id="265563"/>
    <lineage>
        <taxon>Eukaryota</taxon>
        <taxon>Sar</taxon>
        <taxon>Stramenopiles</taxon>
        <taxon>Ochrophyta</taxon>
        <taxon>Bacillariophyta</taxon>
        <taxon>Mediophyceae</taxon>
        <taxon>Biddulphiophycidae</taxon>
        <taxon>Eupodiscales</taxon>
        <taxon>Odontellaceae</taxon>
        <taxon>Odontella</taxon>
    </lineage>
</organism>
<dbReference type="PANTHER" id="PTHR30290:SF81">
    <property type="entry name" value="OLIGOPEPTIDE-BINDING PROTEIN OPPA"/>
    <property type="match status" value="1"/>
</dbReference>
<dbReference type="Gene3D" id="3.40.190.10">
    <property type="entry name" value="Periplasmic binding protein-like II"/>
    <property type="match status" value="1"/>
</dbReference>
<keyword evidence="1" id="KW-0732">Signal</keyword>
<dbReference type="GO" id="GO:1904680">
    <property type="term" value="F:peptide transmembrane transporter activity"/>
    <property type="evidence" value="ECO:0007669"/>
    <property type="project" value="TreeGrafter"/>
</dbReference>
<dbReference type="PIRSF" id="PIRSF002741">
    <property type="entry name" value="MppA"/>
    <property type="match status" value="1"/>
</dbReference>
<evidence type="ECO:0000313" key="3">
    <source>
        <dbReference type="EMBL" id="CAE2272807.1"/>
    </source>
</evidence>
<dbReference type="Gene3D" id="3.10.105.10">
    <property type="entry name" value="Dipeptide-binding Protein, Domain 3"/>
    <property type="match status" value="1"/>
</dbReference>
<accession>A0A7S4JSI8</accession>
<evidence type="ECO:0000259" key="2">
    <source>
        <dbReference type="Pfam" id="PF00496"/>
    </source>
</evidence>
<dbReference type="InterPro" id="IPR039424">
    <property type="entry name" value="SBP_5"/>
</dbReference>
<dbReference type="GO" id="GO:0043190">
    <property type="term" value="C:ATP-binding cassette (ABC) transporter complex"/>
    <property type="evidence" value="ECO:0007669"/>
    <property type="project" value="InterPro"/>
</dbReference>
<feature type="domain" description="Solute-binding protein family 5" evidence="2">
    <location>
        <begin position="66"/>
        <end position="417"/>
    </location>
</feature>
<dbReference type="InterPro" id="IPR000914">
    <property type="entry name" value="SBP_5_dom"/>
</dbReference>
<dbReference type="Pfam" id="PF00496">
    <property type="entry name" value="SBP_bac_5"/>
    <property type="match status" value="1"/>
</dbReference>
<name>A0A7S4JSI8_9STRA</name>
<proteinExistence type="predicted"/>
<dbReference type="SUPFAM" id="SSF53850">
    <property type="entry name" value="Periplasmic binding protein-like II"/>
    <property type="match status" value="1"/>
</dbReference>
<reference evidence="3" key="1">
    <citation type="submission" date="2021-01" db="EMBL/GenBank/DDBJ databases">
        <authorList>
            <person name="Corre E."/>
            <person name="Pelletier E."/>
            <person name="Niang G."/>
            <person name="Scheremetjew M."/>
            <person name="Finn R."/>
            <person name="Kale V."/>
            <person name="Holt S."/>
            <person name="Cochrane G."/>
            <person name="Meng A."/>
            <person name="Brown T."/>
            <person name="Cohen L."/>
        </authorList>
    </citation>
    <scope>NUCLEOTIDE SEQUENCE</scope>
    <source>
        <strain evidence="3">Isolate 1302-5</strain>
    </source>
</reference>